<keyword evidence="7 8" id="KW-0472">Membrane</keyword>
<evidence type="ECO:0000313" key="10">
    <source>
        <dbReference type="Proteomes" id="UP000638836"/>
    </source>
</evidence>
<feature type="transmembrane region" description="Helical" evidence="8">
    <location>
        <begin position="217"/>
        <end position="239"/>
    </location>
</feature>
<comment type="subcellular location">
    <subcellularLocation>
        <location evidence="1">Cell membrane</location>
        <topology evidence="1">Multi-pass membrane protein</topology>
    </subcellularLocation>
</comment>
<feature type="transmembrane region" description="Helical" evidence="8">
    <location>
        <begin position="270"/>
        <end position="294"/>
    </location>
</feature>
<feature type="transmembrane region" description="Helical" evidence="8">
    <location>
        <begin position="12"/>
        <end position="33"/>
    </location>
</feature>
<feature type="transmembrane region" description="Helical" evidence="8">
    <location>
        <begin position="246"/>
        <end position="264"/>
    </location>
</feature>
<feature type="transmembrane region" description="Helical" evidence="8">
    <location>
        <begin position="331"/>
        <end position="351"/>
    </location>
</feature>
<dbReference type="Pfam" id="PF01594">
    <property type="entry name" value="AI-2E_transport"/>
    <property type="match status" value="1"/>
</dbReference>
<evidence type="ECO:0000256" key="2">
    <source>
        <dbReference type="ARBA" id="ARBA00009773"/>
    </source>
</evidence>
<accession>A0ABR7TC75</accession>
<dbReference type="PANTHER" id="PTHR21716">
    <property type="entry name" value="TRANSMEMBRANE PROTEIN"/>
    <property type="match status" value="1"/>
</dbReference>
<evidence type="ECO:0000313" key="9">
    <source>
        <dbReference type="EMBL" id="MBC9825142.1"/>
    </source>
</evidence>
<keyword evidence="10" id="KW-1185">Reference proteome</keyword>
<name>A0ABR7TC75_9LACT</name>
<evidence type="ECO:0000256" key="4">
    <source>
        <dbReference type="ARBA" id="ARBA00022475"/>
    </source>
</evidence>
<evidence type="ECO:0000256" key="6">
    <source>
        <dbReference type="ARBA" id="ARBA00022989"/>
    </source>
</evidence>
<dbReference type="EMBL" id="WNJQ01000003">
    <property type="protein sequence ID" value="MBC9825142.1"/>
    <property type="molecule type" value="Genomic_DNA"/>
</dbReference>
<keyword evidence="3" id="KW-0813">Transport</keyword>
<feature type="transmembrane region" description="Helical" evidence="8">
    <location>
        <begin position="306"/>
        <end position="325"/>
    </location>
</feature>
<organism evidence="9 10">
    <name type="scientific">Carnobacterium inhibens</name>
    <dbReference type="NCBI Taxonomy" id="147709"/>
    <lineage>
        <taxon>Bacteria</taxon>
        <taxon>Bacillati</taxon>
        <taxon>Bacillota</taxon>
        <taxon>Bacilli</taxon>
        <taxon>Lactobacillales</taxon>
        <taxon>Carnobacteriaceae</taxon>
        <taxon>Carnobacterium</taxon>
    </lineage>
</organism>
<feature type="transmembrane region" description="Helical" evidence="8">
    <location>
        <begin position="162"/>
        <end position="184"/>
    </location>
</feature>
<protein>
    <submittedName>
        <fullName evidence="9">AI-2E family transporter</fullName>
    </submittedName>
</protein>
<keyword evidence="6 8" id="KW-1133">Transmembrane helix</keyword>
<comment type="caution">
    <text evidence="9">The sequence shown here is derived from an EMBL/GenBank/DDBJ whole genome shotgun (WGS) entry which is preliminary data.</text>
</comment>
<dbReference type="Proteomes" id="UP000638836">
    <property type="component" value="Unassembled WGS sequence"/>
</dbReference>
<comment type="similarity">
    <text evidence="2">Belongs to the autoinducer-2 exporter (AI-2E) (TC 2.A.86) family.</text>
</comment>
<evidence type="ECO:0000256" key="1">
    <source>
        <dbReference type="ARBA" id="ARBA00004651"/>
    </source>
</evidence>
<reference evidence="9 10" key="1">
    <citation type="journal article" date="2020" name="Microorganisms">
        <title>New Insight into Antimicrobial Compounds from Food and Marine-Sourced Carnobacterium Species through Phenotype and Genome Analyses.</title>
        <authorList>
            <person name="Begrem S."/>
            <person name="Ivaniuk F."/>
            <person name="Gigout-Chevalier F."/>
            <person name="Kolypczuk L."/>
            <person name="Bonnetot S."/>
            <person name="Leroi F."/>
            <person name="Grovel O."/>
            <person name="Delbarre-Ladrat C."/>
            <person name="Passerini D."/>
        </authorList>
    </citation>
    <scope>NUCLEOTIDE SEQUENCE [LARGE SCALE GENOMIC DNA]</scope>
    <source>
        <strain evidence="9 10">MIP2551</strain>
    </source>
</reference>
<dbReference type="RefSeq" id="WP_023177342.1">
    <property type="nucleotide sequence ID" value="NZ_JAMAYM010000003.1"/>
</dbReference>
<keyword evidence="4" id="KW-1003">Cell membrane</keyword>
<gene>
    <name evidence="9" type="ORF">GLO26_04760</name>
</gene>
<dbReference type="InterPro" id="IPR002549">
    <property type="entry name" value="AI-2E-like"/>
</dbReference>
<proteinExistence type="inferred from homology"/>
<feature type="transmembrane region" description="Helical" evidence="8">
    <location>
        <begin position="39"/>
        <end position="61"/>
    </location>
</feature>
<evidence type="ECO:0000256" key="5">
    <source>
        <dbReference type="ARBA" id="ARBA00022692"/>
    </source>
</evidence>
<evidence type="ECO:0000256" key="3">
    <source>
        <dbReference type="ARBA" id="ARBA00022448"/>
    </source>
</evidence>
<evidence type="ECO:0000256" key="7">
    <source>
        <dbReference type="ARBA" id="ARBA00023136"/>
    </source>
</evidence>
<keyword evidence="5 8" id="KW-0812">Transmembrane</keyword>
<dbReference type="PANTHER" id="PTHR21716:SF53">
    <property type="entry name" value="PERMEASE PERM-RELATED"/>
    <property type="match status" value="1"/>
</dbReference>
<evidence type="ECO:0000256" key="8">
    <source>
        <dbReference type="SAM" id="Phobius"/>
    </source>
</evidence>
<feature type="transmembrane region" description="Helical" evidence="8">
    <location>
        <begin position="73"/>
        <end position="91"/>
    </location>
</feature>
<sequence length="369" mass="40659">MDYFKKSKLMFWTVWLLVCATLIFMSTKIEFIFQPLTTFVSTLFTPIIVAGFLYYLLNPLIGQLEKIKIKRKYGIIIVFLLFLGVVVFLAISVLPNLIEQLGQLITSIPSFLKALENYSNEMLQKPMFANFDLEQTLGKMDLSIENIANTVLTALTASVGSLVGALANTTVVIVTVPIILFYMFKDGKHFRPSVAKFFPKEYRGQMIELLGQMNETIASYISGQALVCLFVAVFTYLGYLITGMPYGLLLGIIAGVTNIIPYIGPYIGAAPAIIIALTISPTQALLVALVVLVVQQIDGNFISPNVIGKTLSIHPLTIIVLLLVAGNIAGIIGMILGVPTYAVVKTVVVYLRDMFMIRKKHASTQKIID</sequence>